<protein>
    <submittedName>
        <fullName evidence="4">ORF67.5</fullName>
    </submittedName>
</protein>
<evidence type="ECO:0000256" key="2">
    <source>
        <dbReference type="ARBA" id="ARBA00022612"/>
    </source>
</evidence>
<name>A0A0B5CYH8_9GAMA</name>
<dbReference type="Proteomes" id="UP000297089">
    <property type="component" value="Segment"/>
</dbReference>
<keyword evidence="3" id="KW-0231">Viral genome packaging</keyword>
<gene>
    <name evidence="4" type="primary">ORF67.5</name>
</gene>
<dbReference type="EMBL" id="KP265674">
    <property type="protein sequence ID" value="AJE29724.1"/>
    <property type="molecule type" value="Genomic_DNA"/>
</dbReference>
<dbReference type="GO" id="GO:0019073">
    <property type="term" value="P:viral DNA genome packaging"/>
    <property type="evidence" value="ECO:0007669"/>
    <property type="project" value="InterPro"/>
</dbReference>
<keyword evidence="5" id="KW-1185">Reference proteome</keyword>
<accession>A0A0B5CYH8</accession>
<sequence length="103" mass="11729">MGLMSRRSRRASLAMAHVIYDDLLAFESLLPEDMKITFPTIYSRLNAINYCQYLKTFLRRRAQTRAVHCEHCMVLDAKVNTVKQVIHKIVSTDAVFTGAAHSA</sequence>
<evidence type="ECO:0000313" key="4">
    <source>
        <dbReference type="EMBL" id="AJE29724.1"/>
    </source>
</evidence>
<organism evidence="4 5">
    <name type="scientific">macacine gammaherpesvirus 12</name>
    <dbReference type="NCBI Taxonomy" id="2560571"/>
    <lineage>
        <taxon>Viruses</taxon>
        <taxon>Duplodnaviria</taxon>
        <taxon>Heunggongvirae</taxon>
        <taxon>Peploviricota</taxon>
        <taxon>Herviviricetes</taxon>
        <taxon>Herpesvirales</taxon>
        <taxon>Orthoherpesviridae</taxon>
        <taxon>Gammaherpesvirinae</taxon>
        <taxon>Rhadinovirus</taxon>
        <taxon>Rhadinovirus macacinegamma12</taxon>
    </lineage>
</organism>
<keyword evidence="1" id="KW-1048">Host nucleus</keyword>
<reference evidence="4 5" key="1">
    <citation type="submission" date="2018-02" db="EMBL/GenBank/DDBJ databases">
        <title>Complete genome sequence of MneRV2, the pig-tailed macaque RV2 rhadinovirus, and evolutionary relationship with rhesus macaque RRV and human herpesvirus 8/KSHV.</title>
        <authorList>
            <person name="Rose T.M."/>
            <person name="Bruce A.G."/>
        </authorList>
    </citation>
    <scope>NUCLEOTIDE SEQUENCE [LARGE SCALE GENOMIC DNA]</scope>
    <source>
        <strain evidence="4 5">J97167</strain>
    </source>
</reference>
<dbReference type="HAMAP" id="MF_04015">
    <property type="entry name" value="HSV_TRM2"/>
    <property type="match status" value="1"/>
</dbReference>
<proteinExistence type="inferred from homology"/>
<keyword evidence="2" id="KW-1188">Viral release from host cell</keyword>
<evidence type="ECO:0000256" key="3">
    <source>
        <dbReference type="ARBA" id="ARBA00023219"/>
    </source>
</evidence>
<dbReference type="Pfam" id="PF03581">
    <property type="entry name" value="Herpes_UL33"/>
    <property type="match status" value="1"/>
</dbReference>
<dbReference type="InterPro" id="IPR005208">
    <property type="entry name" value="Herpes_TT2"/>
</dbReference>
<dbReference type="KEGG" id="vg:65099604"/>
<evidence type="ECO:0000256" key="1">
    <source>
        <dbReference type="ARBA" id="ARBA00022562"/>
    </source>
</evidence>
<evidence type="ECO:0000313" key="5">
    <source>
        <dbReference type="Proteomes" id="UP000297089"/>
    </source>
</evidence>